<reference evidence="1 2" key="1">
    <citation type="submission" date="2019-03" db="EMBL/GenBank/DDBJ databases">
        <title>Single cell metagenomics reveals metabolic interactions within the superorganism composed of flagellate Streblomastix strix and complex community of Bacteroidetes bacteria on its surface.</title>
        <authorList>
            <person name="Treitli S.C."/>
            <person name="Kolisko M."/>
            <person name="Husnik F."/>
            <person name="Keeling P."/>
            <person name="Hampl V."/>
        </authorList>
    </citation>
    <scope>NUCLEOTIDE SEQUENCE [LARGE SCALE GENOMIC DNA]</scope>
    <source>
        <strain evidence="1">ST1C</strain>
    </source>
</reference>
<name>A0A5J4TUQ6_9EUKA</name>
<evidence type="ECO:0000313" key="1">
    <source>
        <dbReference type="EMBL" id="KAA6361672.1"/>
    </source>
</evidence>
<evidence type="ECO:0000313" key="2">
    <source>
        <dbReference type="Proteomes" id="UP000324800"/>
    </source>
</evidence>
<accession>A0A5J4TUQ6</accession>
<dbReference type="EMBL" id="SNRW01025222">
    <property type="protein sequence ID" value="KAA6361672.1"/>
    <property type="molecule type" value="Genomic_DNA"/>
</dbReference>
<dbReference type="Proteomes" id="UP000324800">
    <property type="component" value="Unassembled WGS sequence"/>
</dbReference>
<protein>
    <submittedName>
        <fullName evidence="1">Uncharacterized protein</fullName>
    </submittedName>
</protein>
<proteinExistence type="predicted"/>
<sequence length="29" mass="2929">MGIGPKLAEPNLALAQIVGPIPINALMDA</sequence>
<organism evidence="1 2">
    <name type="scientific">Streblomastix strix</name>
    <dbReference type="NCBI Taxonomy" id="222440"/>
    <lineage>
        <taxon>Eukaryota</taxon>
        <taxon>Metamonada</taxon>
        <taxon>Preaxostyla</taxon>
        <taxon>Oxymonadida</taxon>
        <taxon>Streblomastigidae</taxon>
        <taxon>Streblomastix</taxon>
    </lineage>
</organism>
<feature type="non-terminal residue" evidence="1">
    <location>
        <position position="29"/>
    </location>
</feature>
<dbReference type="AlphaFoldDB" id="A0A5J4TUQ6"/>
<gene>
    <name evidence="1" type="ORF">EZS28_042801</name>
</gene>
<comment type="caution">
    <text evidence="1">The sequence shown here is derived from an EMBL/GenBank/DDBJ whole genome shotgun (WGS) entry which is preliminary data.</text>
</comment>